<keyword evidence="1" id="KW-0732">Signal</keyword>
<proteinExistence type="predicted"/>
<dbReference type="HOGENOM" id="CLU_950517_0_0_1"/>
<gene>
    <name evidence="2" type="ORF">sr15418</name>
</gene>
<evidence type="ECO:0000313" key="3">
    <source>
        <dbReference type="Proteomes" id="UP000008867"/>
    </source>
</evidence>
<evidence type="ECO:0000313" key="2">
    <source>
        <dbReference type="EMBL" id="CBQ68957.1"/>
    </source>
</evidence>
<dbReference type="VEuPathDB" id="FungiDB:sr15418"/>
<name>E6ZP00_SPORE</name>
<keyword evidence="3" id="KW-1185">Reference proteome</keyword>
<dbReference type="eggNOG" id="ENOG502R2VG">
    <property type="taxonomic scope" value="Eukaryota"/>
</dbReference>
<dbReference type="Proteomes" id="UP000008867">
    <property type="component" value="Chromosome 13"/>
</dbReference>
<organism evidence="2 3">
    <name type="scientific">Sporisorium reilianum (strain SRZ2)</name>
    <name type="common">Maize head smut fungus</name>
    <dbReference type="NCBI Taxonomy" id="999809"/>
    <lineage>
        <taxon>Eukaryota</taxon>
        <taxon>Fungi</taxon>
        <taxon>Dikarya</taxon>
        <taxon>Basidiomycota</taxon>
        <taxon>Ustilaginomycotina</taxon>
        <taxon>Ustilaginomycetes</taxon>
        <taxon>Ustilaginales</taxon>
        <taxon>Ustilaginaceae</taxon>
        <taxon>Sporisorium</taxon>
    </lineage>
</organism>
<feature type="chain" id="PRO_5003216478" evidence="1">
    <location>
        <begin position="26"/>
        <end position="293"/>
    </location>
</feature>
<accession>E6ZP00</accession>
<sequence>MSASPSSLRPLLTSLLLLTPPSLLPTQISPDLHMRQRMLSLPPHPPHAYDLAESDAFSTTFTHQSISDADRTASQHALVSWLSRLPVELGISAVDVDATARSLFARRLTAMRTAQEGEMDPIDVRGGMWCCEAWHAGRRVLVRFPEGEAERLYMVVIVGEAGEMRLDNLFATQRDVVLEKGMHRWTADCAPANESAVAREQGEEEDQGAEYINDADDFWAGFSDDDDTGGNAKVQAGASVAVDSRVEGDVTEQEKAIKDIVRGAYTLHRSIRSSGTESVEEFIQLVRSAITPA</sequence>
<protein>
    <submittedName>
        <fullName evidence="2">Uncharacterized protein</fullName>
    </submittedName>
</protein>
<feature type="signal peptide" evidence="1">
    <location>
        <begin position="1"/>
        <end position="25"/>
    </location>
</feature>
<dbReference type="EMBL" id="FQ311434">
    <property type="protein sequence ID" value="CBQ68957.1"/>
    <property type="molecule type" value="Genomic_DNA"/>
</dbReference>
<reference evidence="2 3" key="1">
    <citation type="journal article" date="2010" name="Science">
        <title>Pathogenicity determinants in smut fungi revealed by genome comparison.</title>
        <authorList>
            <person name="Schirawski J."/>
            <person name="Mannhaupt G."/>
            <person name="Muench K."/>
            <person name="Brefort T."/>
            <person name="Schipper K."/>
            <person name="Doehlemann G."/>
            <person name="Di Stasio M."/>
            <person name="Roessel N."/>
            <person name="Mendoza-Mendoza A."/>
            <person name="Pester D."/>
            <person name="Mueller O."/>
            <person name="Winterberg B."/>
            <person name="Meyer E."/>
            <person name="Ghareeb H."/>
            <person name="Wollenberg T."/>
            <person name="Muensterkoetter M."/>
            <person name="Wong P."/>
            <person name="Walter M."/>
            <person name="Stukenbrock E."/>
            <person name="Gueldener U."/>
            <person name="Kahmann R."/>
        </authorList>
    </citation>
    <scope>NUCLEOTIDE SEQUENCE [LARGE SCALE GENOMIC DNA]</scope>
    <source>
        <strain evidence="3">SRZ2</strain>
    </source>
</reference>
<evidence type="ECO:0000256" key="1">
    <source>
        <dbReference type="SAM" id="SignalP"/>
    </source>
</evidence>
<dbReference type="OrthoDB" id="2556020at2759"/>
<dbReference type="AlphaFoldDB" id="E6ZP00"/>